<sequence>MTNLIRNGEFYEGEKDWSVSDSEHVKFNKDDCKITSPGYISQDVTIEPGVEYALAARMKTAPGFTACVELTFHPSDEVLALRLENASNWQVLTDWILAPPGTTRATVLLQTEGAVGAAASQFGSLNLQSLENRKPKNILVRIVAWWRSHFGV</sequence>
<organism evidence="1 2">
    <name type="scientific">Pseudomonas chlororaphis</name>
    <dbReference type="NCBI Taxonomy" id="587753"/>
    <lineage>
        <taxon>Bacteria</taxon>
        <taxon>Pseudomonadati</taxon>
        <taxon>Pseudomonadota</taxon>
        <taxon>Gammaproteobacteria</taxon>
        <taxon>Pseudomonadales</taxon>
        <taxon>Pseudomonadaceae</taxon>
        <taxon>Pseudomonas</taxon>
    </lineage>
</organism>
<dbReference type="PATRIC" id="fig|587753.9.peg.4230"/>
<gene>
    <name evidence="1" type="ORF">NZ35_25115</name>
</gene>
<dbReference type="Proteomes" id="UP000030564">
    <property type="component" value="Unassembled WGS sequence"/>
</dbReference>
<dbReference type="EMBL" id="JSFK01000033">
    <property type="protein sequence ID" value="KHA70604.1"/>
    <property type="molecule type" value="Genomic_DNA"/>
</dbReference>
<comment type="caution">
    <text evidence="1">The sequence shown here is derived from an EMBL/GenBank/DDBJ whole genome shotgun (WGS) entry which is preliminary data.</text>
</comment>
<dbReference type="Gene3D" id="2.60.120.260">
    <property type="entry name" value="Galactose-binding domain-like"/>
    <property type="match status" value="1"/>
</dbReference>
<dbReference type="AlphaFoldDB" id="A0A0A6D7Q6"/>
<accession>A0A0A6D7Q6</accession>
<name>A0A0A6D7Q6_9PSED</name>
<dbReference type="OrthoDB" id="6982549at2"/>
<evidence type="ECO:0000313" key="2">
    <source>
        <dbReference type="Proteomes" id="UP000030564"/>
    </source>
</evidence>
<protein>
    <recommendedName>
        <fullName evidence="3">CBM-cenC domain-containing protein</fullName>
    </recommendedName>
</protein>
<evidence type="ECO:0008006" key="3">
    <source>
        <dbReference type="Google" id="ProtNLM"/>
    </source>
</evidence>
<reference evidence="1 2" key="1">
    <citation type="submission" date="2014-10" db="EMBL/GenBank/DDBJ databases">
        <title>Draft genome sequence of Pseudomonas chlororaphis EA105.</title>
        <authorList>
            <person name="McCully L.M."/>
            <person name="Bitzer A.S."/>
            <person name="Spence C."/>
            <person name="Bais H."/>
            <person name="Silby M.W."/>
        </authorList>
    </citation>
    <scope>NUCLEOTIDE SEQUENCE [LARGE SCALE GENOMIC DNA]</scope>
    <source>
        <strain evidence="1 2">EA105</strain>
    </source>
</reference>
<proteinExistence type="predicted"/>
<evidence type="ECO:0000313" key="1">
    <source>
        <dbReference type="EMBL" id="KHA70604.1"/>
    </source>
</evidence>